<evidence type="ECO:0000256" key="1">
    <source>
        <dbReference type="ARBA" id="ARBA00004141"/>
    </source>
</evidence>
<dbReference type="GO" id="GO:0016020">
    <property type="term" value="C:membrane"/>
    <property type="evidence" value="ECO:0007669"/>
    <property type="project" value="UniProtKB-SubCell"/>
</dbReference>
<dbReference type="InterPro" id="IPR016817">
    <property type="entry name" value="MannP-dilichol_defect-1"/>
</dbReference>
<dbReference type="STRING" id="112090.W4FUL5"/>
<dbReference type="Pfam" id="PF04193">
    <property type="entry name" value="PQ-loop"/>
    <property type="match status" value="2"/>
</dbReference>
<keyword evidence="5 8" id="KW-1133">Transmembrane helix</keyword>
<dbReference type="InterPro" id="IPR006603">
    <property type="entry name" value="PQ-loop_rpt"/>
</dbReference>
<evidence type="ECO:0000256" key="8">
    <source>
        <dbReference type="PIRNR" id="PIRNR023381"/>
    </source>
</evidence>
<evidence type="ECO:0000256" key="5">
    <source>
        <dbReference type="ARBA" id="ARBA00022989"/>
    </source>
</evidence>
<feature type="transmembrane region" description="Helical" evidence="9">
    <location>
        <begin position="115"/>
        <end position="132"/>
    </location>
</feature>
<dbReference type="PANTHER" id="PTHR12226:SF2">
    <property type="entry name" value="MANNOSE-P-DOLICHOL UTILIZATION DEFECT 1 PROTEIN"/>
    <property type="match status" value="1"/>
</dbReference>
<feature type="transmembrane region" description="Helical" evidence="9">
    <location>
        <begin position="243"/>
        <end position="264"/>
    </location>
</feature>
<evidence type="ECO:0000256" key="3">
    <source>
        <dbReference type="ARBA" id="ARBA00022692"/>
    </source>
</evidence>
<keyword evidence="4" id="KW-0677">Repeat</keyword>
<evidence type="ECO:0000256" key="4">
    <source>
        <dbReference type="ARBA" id="ARBA00022737"/>
    </source>
</evidence>
<feature type="transmembrane region" description="Helical" evidence="9">
    <location>
        <begin position="53"/>
        <end position="75"/>
    </location>
</feature>
<evidence type="ECO:0000256" key="9">
    <source>
        <dbReference type="SAM" id="Phobius"/>
    </source>
</evidence>
<proteinExistence type="inferred from homology"/>
<evidence type="ECO:0000256" key="6">
    <source>
        <dbReference type="ARBA" id="ARBA00023136"/>
    </source>
</evidence>
<comment type="subcellular location">
    <subcellularLocation>
        <location evidence="1 8">Membrane</location>
        <topology evidence="1 8">Multi-pass membrane protein</topology>
    </subcellularLocation>
</comment>
<dbReference type="VEuPathDB" id="FungiDB:H257_14042"/>
<evidence type="ECO:0000256" key="2">
    <source>
        <dbReference type="ARBA" id="ARBA00022448"/>
    </source>
</evidence>
<evidence type="ECO:0000313" key="10">
    <source>
        <dbReference type="EMBL" id="ETV70353.1"/>
    </source>
</evidence>
<dbReference type="PIRSF" id="PIRSF023381">
    <property type="entry name" value="MannP-dilichol_defect-1p"/>
    <property type="match status" value="1"/>
</dbReference>
<reference evidence="10" key="1">
    <citation type="submission" date="2013-12" db="EMBL/GenBank/DDBJ databases">
        <title>The Genome Sequence of Aphanomyces astaci APO3.</title>
        <authorList>
            <consortium name="The Broad Institute Genomics Platform"/>
            <person name="Russ C."/>
            <person name="Tyler B."/>
            <person name="van West P."/>
            <person name="Dieguez-Uribeondo J."/>
            <person name="Young S.K."/>
            <person name="Zeng Q."/>
            <person name="Gargeya S."/>
            <person name="Fitzgerald M."/>
            <person name="Abouelleil A."/>
            <person name="Alvarado L."/>
            <person name="Chapman S.B."/>
            <person name="Gainer-Dewar J."/>
            <person name="Goldberg J."/>
            <person name="Griggs A."/>
            <person name="Gujja S."/>
            <person name="Hansen M."/>
            <person name="Howarth C."/>
            <person name="Imamovic A."/>
            <person name="Ireland A."/>
            <person name="Larimer J."/>
            <person name="McCowan C."/>
            <person name="Murphy C."/>
            <person name="Pearson M."/>
            <person name="Poon T.W."/>
            <person name="Priest M."/>
            <person name="Roberts A."/>
            <person name="Saif S."/>
            <person name="Shea T."/>
            <person name="Sykes S."/>
            <person name="Wortman J."/>
            <person name="Nusbaum C."/>
            <person name="Birren B."/>
        </authorList>
    </citation>
    <scope>NUCLEOTIDE SEQUENCE [LARGE SCALE GENOMIC DNA]</scope>
    <source>
        <strain evidence="10">APO3</strain>
    </source>
</reference>
<sequence>MVMHDRFHFSMAPGHVATGGLLYGVFTPQCFDAYFTRFDFLQVECGKAVVSKLLGYLIIVGSFILKLPQILKIVAAGNVAGLNPSSFYLEVITFQASVVYNVLRGYPISSWGESAVILIQNVILVLLLWYYSGAAKSTQLVGVVAFVALGAGMFYLPSEFDWVLPSAGIPLSVMARIPQVLSHPFSFIHSSSIHLTICEMQILSNFKQGHTGQLAFLTLFLNFGGSAARLFTTLQETGDQVVLLGFAISMLLNGTLLAQIGLYWSATDAAVAKAIQTKKKTQ</sequence>
<dbReference type="PANTHER" id="PTHR12226">
    <property type="entry name" value="MANNOSE-P-DOLICHOL UTILIZATION DEFECT 1 LEC35 -RELATED"/>
    <property type="match status" value="1"/>
</dbReference>
<keyword evidence="6 8" id="KW-0472">Membrane</keyword>
<dbReference type="EMBL" id="KI913166">
    <property type="protein sequence ID" value="ETV70353.1"/>
    <property type="molecule type" value="Genomic_DNA"/>
</dbReference>
<keyword evidence="3 8" id="KW-0812">Transmembrane</keyword>
<gene>
    <name evidence="10" type="ORF">H257_14042</name>
</gene>
<accession>W4FUL5</accession>
<dbReference type="AlphaFoldDB" id="W4FUL5"/>
<evidence type="ECO:0000256" key="7">
    <source>
        <dbReference type="ARBA" id="ARBA00038475"/>
    </source>
</evidence>
<dbReference type="OrthoDB" id="271506at2759"/>
<organism evidence="10">
    <name type="scientific">Aphanomyces astaci</name>
    <name type="common">Crayfish plague agent</name>
    <dbReference type="NCBI Taxonomy" id="112090"/>
    <lineage>
        <taxon>Eukaryota</taxon>
        <taxon>Sar</taxon>
        <taxon>Stramenopiles</taxon>
        <taxon>Oomycota</taxon>
        <taxon>Saprolegniomycetes</taxon>
        <taxon>Saprolegniales</taxon>
        <taxon>Verrucalvaceae</taxon>
        <taxon>Aphanomyces</taxon>
    </lineage>
</organism>
<dbReference type="SMART" id="SM00679">
    <property type="entry name" value="CTNS"/>
    <property type="match status" value="2"/>
</dbReference>
<keyword evidence="2" id="KW-0813">Transport</keyword>
<feature type="transmembrane region" description="Helical" evidence="9">
    <location>
        <begin position="214"/>
        <end position="231"/>
    </location>
</feature>
<name>W4FUL5_APHAT</name>
<dbReference type="RefSeq" id="XP_009840065.1">
    <property type="nucleotide sequence ID" value="XM_009841763.1"/>
</dbReference>
<dbReference type="GeneID" id="20816038"/>
<dbReference type="Gene3D" id="1.20.1280.290">
    <property type="match status" value="2"/>
</dbReference>
<feature type="transmembrane region" description="Helical" evidence="9">
    <location>
        <begin position="138"/>
        <end position="156"/>
    </location>
</feature>
<comment type="similarity">
    <text evidence="7 8">Belongs to the MPDU1 (TC 2.A.43.3) family.</text>
</comment>
<protein>
    <recommendedName>
        <fullName evidence="8">Mannose-P-dolichol utilization defect 1 protein homolog</fullName>
    </recommendedName>
</protein>